<reference evidence="5" key="1">
    <citation type="submission" date="2020-07" db="EMBL/GenBank/DDBJ databases">
        <authorList>
            <person name="Lin J."/>
        </authorList>
    </citation>
    <scope>NUCLEOTIDE SEQUENCE</scope>
</reference>
<evidence type="ECO:0000313" key="5">
    <source>
        <dbReference type="EMBL" id="CAD1837048.1"/>
    </source>
</evidence>
<dbReference type="Gene3D" id="3.30.559.10">
    <property type="entry name" value="Chloramphenicol acetyltransferase-like domain"/>
    <property type="match status" value="1"/>
</dbReference>
<dbReference type="AlphaFoldDB" id="A0A6V7Q239"/>
<protein>
    <submittedName>
        <fullName evidence="5">Uncharacterized protein</fullName>
    </submittedName>
</protein>
<evidence type="ECO:0000256" key="3">
    <source>
        <dbReference type="ARBA" id="ARBA00023315"/>
    </source>
</evidence>
<dbReference type="GO" id="GO:0016746">
    <property type="term" value="F:acyltransferase activity"/>
    <property type="evidence" value="ECO:0007669"/>
    <property type="project" value="UniProtKB-KW"/>
</dbReference>
<organism evidence="5">
    <name type="scientific">Ananas comosus var. bracteatus</name>
    <name type="common">red pineapple</name>
    <dbReference type="NCBI Taxonomy" id="296719"/>
    <lineage>
        <taxon>Eukaryota</taxon>
        <taxon>Viridiplantae</taxon>
        <taxon>Streptophyta</taxon>
        <taxon>Embryophyta</taxon>
        <taxon>Tracheophyta</taxon>
        <taxon>Spermatophyta</taxon>
        <taxon>Magnoliopsida</taxon>
        <taxon>Liliopsida</taxon>
        <taxon>Poales</taxon>
        <taxon>Bromeliaceae</taxon>
        <taxon>Bromelioideae</taxon>
        <taxon>Ananas</taxon>
    </lineage>
</organism>
<proteinExistence type="inferred from homology"/>
<evidence type="ECO:0000256" key="4">
    <source>
        <dbReference type="SAM" id="MobiDB-lite"/>
    </source>
</evidence>
<evidence type="ECO:0000256" key="1">
    <source>
        <dbReference type="ARBA" id="ARBA00009861"/>
    </source>
</evidence>
<dbReference type="PANTHER" id="PTHR31623">
    <property type="entry name" value="F21J9.9"/>
    <property type="match status" value="1"/>
</dbReference>
<dbReference type="InterPro" id="IPR023213">
    <property type="entry name" value="CAT-like_dom_sf"/>
</dbReference>
<keyword evidence="3" id="KW-0012">Acyltransferase</keyword>
<dbReference type="Pfam" id="PF02458">
    <property type="entry name" value="Transferase"/>
    <property type="match status" value="1"/>
</dbReference>
<evidence type="ECO:0000256" key="2">
    <source>
        <dbReference type="ARBA" id="ARBA00022679"/>
    </source>
</evidence>
<comment type="similarity">
    <text evidence="1">Belongs to the plant acyltransferase family.</text>
</comment>
<name>A0A6V7Q239_ANACO</name>
<keyword evidence="2" id="KW-0808">Transferase</keyword>
<sequence length="208" mass="23665">MDEVENIAKSDVTENTKCVLEEEMGAAVKRVDAEYVRRLQGEDGWQRQLELGWEAVRKCGGATEAGFDMNVFSSWLRLPVYEVNFGWGPAAWACMTQLRPSSIVVLPRRPPRGTRRGWRSGRRWSRSRWRNSSESWKSWSPEPGPPRHPAVNPDLSSSIPSRQADRQLPRRLRGSGVEFFEALAPDADLSEILSSDEPNLDELKKFPL</sequence>
<feature type="region of interest" description="Disordered" evidence="4">
    <location>
        <begin position="134"/>
        <end position="169"/>
    </location>
</feature>
<dbReference type="PANTHER" id="PTHR31623:SF79">
    <property type="entry name" value="SALUTARIDINOL 7-O-ACETYLTRANSFERASE"/>
    <property type="match status" value="1"/>
</dbReference>
<accession>A0A6V7Q239</accession>
<gene>
    <name evidence="5" type="ORF">CB5_LOCUS20259</name>
</gene>
<dbReference type="EMBL" id="LR862131">
    <property type="protein sequence ID" value="CAD1837048.1"/>
    <property type="molecule type" value="Genomic_DNA"/>
</dbReference>